<dbReference type="RefSeq" id="WP_022502860.1">
    <property type="nucleotide sequence ID" value="NZ_DAWDIQ010000010.1"/>
</dbReference>
<dbReference type="Gene3D" id="3.40.50.1980">
    <property type="entry name" value="Nitrogenase molybdenum iron protein domain"/>
    <property type="match status" value="2"/>
</dbReference>
<dbReference type="EMBL" id="JBBMER010000006">
    <property type="protein sequence ID" value="MEQ2379983.1"/>
    <property type="molecule type" value="Genomic_DNA"/>
</dbReference>
<sequence length="332" mass="36097">MTKRKITNKIQRLISLALVVVMVFAFVGCGTATEDVNVDNSGYNAGAGASADNPYTFIDDYGRTVTVTSYKRTATLIGSFADVWMSAGGSVVATANDTWTNFDLGLSSDVVNIGSILNPNVELLIASRPDFVIASCNTDSNIALMQTLENAGITVAYFDVSNFEQYLNMLDKCTMITGRRDLYKTNGTDVKEQIDTIKSRVDGSNPKILFIRTSSSSVKAKQSEGSVGGEILKDLGCVNIADSDTSLLDDLSLEAIVVADPDYIFVTTQGNDTDAAIRNIDKLLTSNPAWSSLTAVKQGRYYVLDKKLYNLKPNAKWGEAYKQLADILYIDR</sequence>
<comment type="caution">
    <text evidence="4">The sequence shown here is derived from an EMBL/GenBank/DDBJ whole genome shotgun (WGS) entry which is preliminary data.</text>
</comment>
<dbReference type="PROSITE" id="PS51257">
    <property type="entry name" value="PROKAR_LIPOPROTEIN"/>
    <property type="match status" value="1"/>
</dbReference>
<dbReference type="InterPro" id="IPR050902">
    <property type="entry name" value="ABC_Transporter_SBP"/>
</dbReference>
<evidence type="ECO:0000259" key="3">
    <source>
        <dbReference type="PROSITE" id="PS50983"/>
    </source>
</evidence>
<dbReference type="PANTHER" id="PTHR30535:SF34">
    <property type="entry name" value="MOLYBDATE-BINDING PROTEIN MOLA"/>
    <property type="match status" value="1"/>
</dbReference>
<gene>
    <name evidence="4" type="ORF">WMO14_08830</name>
</gene>
<comment type="similarity">
    <text evidence="1">Belongs to the bacterial solute-binding protein 8 family.</text>
</comment>
<dbReference type="Pfam" id="PF01497">
    <property type="entry name" value="Peripla_BP_2"/>
    <property type="match status" value="1"/>
</dbReference>
<feature type="chain" id="PRO_5046516287" evidence="2">
    <location>
        <begin position="33"/>
        <end position="332"/>
    </location>
</feature>
<feature type="signal peptide" evidence="2">
    <location>
        <begin position="1"/>
        <end position="32"/>
    </location>
</feature>
<dbReference type="PROSITE" id="PS50983">
    <property type="entry name" value="FE_B12_PBP"/>
    <property type="match status" value="1"/>
</dbReference>
<dbReference type="PANTHER" id="PTHR30535">
    <property type="entry name" value="VITAMIN B12-BINDING PROTEIN"/>
    <property type="match status" value="1"/>
</dbReference>
<evidence type="ECO:0000256" key="2">
    <source>
        <dbReference type="SAM" id="SignalP"/>
    </source>
</evidence>
<feature type="domain" description="Fe/B12 periplasmic-binding" evidence="3">
    <location>
        <begin position="72"/>
        <end position="332"/>
    </location>
</feature>
<dbReference type="InterPro" id="IPR002491">
    <property type="entry name" value="ABC_transptr_periplasmic_BD"/>
</dbReference>
<evidence type="ECO:0000256" key="1">
    <source>
        <dbReference type="ARBA" id="ARBA00008814"/>
    </source>
</evidence>
<keyword evidence="5" id="KW-1185">Reference proteome</keyword>
<organism evidence="4 5">
    <name type="scientific">[Lactobacillus] rogosae</name>
    <dbReference type="NCBI Taxonomy" id="706562"/>
    <lineage>
        <taxon>Bacteria</taxon>
        <taxon>Bacillati</taxon>
        <taxon>Bacillota</taxon>
        <taxon>Clostridia</taxon>
        <taxon>Lachnospirales</taxon>
        <taxon>Lachnospiraceae</taxon>
        <taxon>Lachnospira</taxon>
    </lineage>
</organism>
<dbReference type="SUPFAM" id="SSF53807">
    <property type="entry name" value="Helical backbone' metal receptor"/>
    <property type="match status" value="1"/>
</dbReference>
<name>A0ABV1BWY0_9FIRM</name>
<proteinExistence type="inferred from homology"/>
<reference evidence="4 5" key="1">
    <citation type="submission" date="2024-03" db="EMBL/GenBank/DDBJ databases">
        <title>Human intestinal bacterial collection.</title>
        <authorList>
            <person name="Pauvert C."/>
            <person name="Hitch T.C.A."/>
            <person name="Clavel T."/>
        </authorList>
    </citation>
    <scope>NUCLEOTIDE SEQUENCE [LARGE SCALE GENOMIC DNA]</scope>
    <source>
        <strain evidence="4 5">CLA-AA-H255</strain>
    </source>
</reference>
<evidence type="ECO:0000313" key="5">
    <source>
        <dbReference type="Proteomes" id="UP001442364"/>
    </source>
</evidence>
<keyword evidence="2" id="KW-0732">Signal</keyword>
<accession>A0ABV1BWY0</accession>
<dbReference type="Proteomes" id="UP001442364">
    <property type="component" value="Unassembled WGS sequence"/>
</dbReference>
<protein>
    <submittedName>
        <fullName evidence="4">ABC transporter substrate-binding protein</fullName>
    </submittedName>
</protein>
<evidence type="ECO:0000313" key="4">
    <source>
        <dbReference type="EMBL" id="MEQ2379983.1"/>
    </source>
</evidence>